<protein>
    <submittedName>
        <fullName evidence="1">Uncharacterized protein</fullName>
    </submittedName>
</protein>
<dbReference type="AlphaFoldDB" id="A0AAD7ISF9"/>
<dbReference type="EMBL" id="JARJLG010000085">
    <property type="protein sequence ID" value="KAJ7749537.1"/>
    <property type="molecule type" value="Genomic_DNA"/>
</dbReference>
<evidence type="ECO:0000313" key="1">
    <source>
        <dbReference type="EMBL" id="KAJ7749537.1"/>
    </source>
</evidence>
<proteinExistence type="predicted"/>
<reference evidence="1" key="1">
    <citation type="submission" date="2023-03" db="EMBL/GenBank/DDBJ databases">
        <title>Massive genome expansion in bonnet fungi (Mycena s.s.) driven by repeated elements and novel gene families across ecological guilds.</title>
        <authorList>
            <consortium name="Lawrence Berkeley National Laboratory"/>
            <person name="Harder C.B."/>
            <person name="Miyauchi S."/>
            <person name="Viragh M."/>
            <person name="Kuo A."/>
            <person name="Thoen E."/>
            <person name="Andreopoulos B."/>
            <person name="Lu D."/>
            <person name="Skrede I."/>
            <person name="Drula E."/>
            <person name="Henrissat B."/>
            <person name="Morin E."/>
            <person name="Kohler A."/>
            <person name="Barry K."/>
            <person name="LaButti K."/>
            <person name="Morin E."/>
            <person name="Salamov A."/>
            <person name="Lipzen A."/>
            <person name="Mereny Z."/>
            <person name="Hegedus B."/>
            <person name="Baldrian P."/>
            <person name="Stursova M."/>
            <person name="Weitz H."/>
            <person name="Taylor A."/>
            <person name="Grigoriev I.V."/>
            <person name="Nagy L.G."/>
            <person name="Martin F."/>
            <person name="Kauserud H."/>
        </authorList>
    </citation>
    <scope>NUCLEOTIDE SEQUENCE</scope>
    <source>
        <strain evidence="1">CBHHK188m</strain>
    </source>
</reference>
<keyword evidence="2" id="KW-1185">Reference proteome</keyword>
<accession>A0AAD7ISF9</accession>
<organism evidence="1 2">
    <name type="scientific">Mycena maculata</name>
    <dbReference type="NCBI Taxonomy" id="230809"/>
    <lineage>
        <taxon>Eukaryota</taxon>
        <taxon>Fungi</taxon>
        <taxon>Dikarya</taxon>
        <taxon>Basidiomycota</taxon>
        <taxon>Agaricomycotina</taxon>
        <taxon>Agaricomycetes</taxon>
        <taxon>Agaricomycetidae</taxon>
        <taxon>Agaricales</taxon>
        <taxon>Marasmiineae</taxon>
        <taxon>Mycenaceae</taxon>
        <taxon>Mycena</taxon>
    </lineage>
</organism>
<comment type="caution">
    <text evidence="1">The sequence shown here is derived from an EMBL/GenBank/DDBJ whole genome shotgun (WGS) entry which is preliminary data.</text>
</comment>
<dbReference type="Proteomes" id="UP001215280">
    <property type="component" value="Unassembled WGS sequence"/>
</dbReference>
<gene>
    <name evidence="1" type="ORF">DFH07DRAFT_828716</name>
</gene>
<sequence>MVIKLGTHTFVQQAQGAMPLELDDFKPKAARPFMKADDYATLTPLKATEALHLRLRVPWLREWLKREGMAGDKAGEGESEGEAGYWVEIRLFGGLFFVKGKTACLQVSATESYPLTPAMLLAARNQIGFNFVETYPLDFSPNAISPSPSTSRLERNKYGVANATNESVCCLGASFNVHPEAPPLSAEELARLVALAKVTRLGQ</sequence>
<evidence type="ECO:0000313" key="2">
    <source>
        <dbReference type="Proteomes" id="UP001215280"/>
    </source>
</evidence>
<name>A0AAD7ISF9_9AGAR</name>